<protein>
    <recommendedName>
        <fullName evidence="1">Methylmalonyl-CoA mutase alpha/beta chain catalytic domain-containing protein</fullName>
    </recommendedName>
</protein>
<evidence type="ECO:0000313" key="2">
    <source>
        <dbReference type="EMBL" id="GAH52385.1"/>
    </source>
</evidence>
<dbReference type="AlphaFoldDB" id="X1H5L8"/>
<dbReference type="SUPFAM" id="SSF51703">
    <property type="entry name" value="Cobalamin (vitamin B12)-dependent enzymes"/>
    <property type="match status" value="1"/>
</dbReference>
<accession>X1H5L8</accession>
<dbReference type="InterPro" id="IPR006099">
    <property type="entry name" value="MeMalonylCoA_mutase_a/b_cat"/>
</dbReference>
<dbReference type="PANTHER" id="PTHR48101">
    <property type="entry name" value="METHYLMALONYL-COA MUTASE, MITOCHONDRIAL-RELATED"/>
    <property type="match status" value="1"/>
</dbReference>
<sequence length="268" mass="30313">MIEKFINGTGMWDKEKLKELEEIRKNWEERYLKPYLDARPERREEFTTDTGLNIERIYTPIDLNQIDFDYREDLGFPGQYPFTRGISPTMYRSDPWITRAYSGFGEAQTCNERYKKLVECGADEIVMAMDLPSQVGYDSDHVMAKGEVGKVGIAIDTLRDMEILFEDIPLDKLGRVSMLGNSFGPIALALFIALGEKQGLKPVDFVVDLQNDVLKEYVARGTYIFPVGPAVRVAADVVGYCARNIRHWYPLTFCANHLNAAGAGSSNA</sequence>
<name>X1H5L8_9ZZZZ</name>
<feature type="non-terminal residue" evidence="2">
    <location>
        <position position="268"/>
    </location>
</feature>
<organism evidence="2">
    <name type="scientific">marine sediment metagenome</name>
    <dbReference type="NCBI Taxonomy" id="412755"/>
    <lineage>
        <taxon>unclassified sequences</taxon>
        <taxon>metagenomes</taxon>
        <taxon>ecological metagenomes</taxon>
    </lineage>
</organism>
<dbReference type="GO" id="GO:0016866">
    <property type="term" value="F:intramolecular transferase activity"/>
    <property type="evidence" value="ECO:0007669"/>
    <property type="project" value="InterPro"/>
</dbReference>
<dbReference type="GO" id="GO:0031419">
    <property type="term" value="F:cobalamin binding"/>
    <property type="evidence" value="ECO:0007669"/>
    <property type="project" value="InterPro"/>
</dbReference>
<feature type="domain" description="Methylmalonyl-CoA mutase alpha/beta chain catalytic" evidence="1">
    <location>
        <begin position="48"/>
        <end position="264"/>
    </location>
</feature>
<dbReference type="PANTHER" id="PTHR48101:SF1">
    <property type="entry name" value="METHYLMALONYL-COA MUTASE, LARGE SUBUNIT"/>
    <property type="match status" value="1"/>
</dbReference>
<evidence type="ECO:0000259" key="1">
    <source>
        <dbReference type="Pfam" id="PF01642"/>
    </source>
</evidence>
<dbReference type="EMBL" id="BARU01019412">
    <property type="protein sequence ID" value="GAH52385.1"/>
    <property type="molecule type" value="Genomic_DNA"/>
</dbReference>
<comment type="caution">
    <text evidence="2">The sequence shown here is derived from an EMBL/GenBank/DDBJ whole genome shotgun (WGS) entry which is preliminary data.</text>
</comment>
<dbReference type="Pfam" id="PF01642">
    <property type="entry name" value="MM_CoA_mutase"/>
    <property type="match status" value="1"/>
</dbReference>
<gene>
    <name evidence="2" type="ORF">S03H2_31965</name>
</gene>
<dbReference type="Gene3D" id="3.20.20.240">
    <property type="entry name" value="Methylmalonyl-CoA mutase"/>
    <property type="match status" value="1"/>
</dbReference>
<reference evidence="2" key="1">
    <citation type="journal article" date="2014" name="Front. Microbiol.">
        <title>High frequency of phylogenetically diverse reductive dehalogenase-homologous genes in deep subseafloor sedimentary metagenomes.</title>
        <authorList>
            <person name="Kawai M."/>
            <person name="Futagami T."/>
            <person name="Toyoda A."/>
            <person name="Takaki Y."/>
            <person name="Nishi S."/>
            <person name="Hori S."/>
            <person name="Arai W."/>
            <person name="Tsubouchi T."/>
            <person name="Morono Y."/>
            <person name="Uchiyama I."/>
            <person name="Ito T."/>
            <person name="Fujiyama A."/>
            <person name="Inagaki F."/>
            <person name="Takami H."/>
        </authorList>
    </citation>
    <scope>NUCLEOTIDE SEQUENCE</scope>
    <source>
        <strain evidence="2">Expedition CK06-06</strain>
    </source>
</reference>
<dbReference type="InterPro" id="IPR016176">
    <property type="entry name" value="Cbl-dep_enz_cat"/>
</dbReference>
<proteinExistence type="predicted"/>